<name>A0AAP2G6N1_9RHOB</name>
<dbReference type="RefSeq" id="WP_327792616.1">
    <property type="nucleotide sequence ID" value="NZ_JADQAZ010000001.1"/>
</dbReference>
<dbReference type="Proteomes" id="UP001315686">
    <property type="component" value="Unassembled WGS sequence"/>
</dbReference>
<keyword evidence="2" id="KW-1185">Reference proteome</keyword>
<reference evidence="1 2" key="1">
    <citation type="journal article" date="2021" name="Arch. Microbiol.">
        <title>Harenicola maris gen. nov., sp. nov. isolated from the Sea of Japan shallow sediments.</title>
        <authorList>
            <person name="Romanenko L.A."/>
            <person name="Kurilenko V.V."/>
            <person name="Chernysheva N.Y."/>
            <person name="Tekutyeva L.A."/>
            <person name="Velansky P.V."/>
            <person name="Svetashev V.I."/>
            <person name="Isaeva M.P."/>
        </authorList>
    </citation>
    <scope>NUCLEOTIDE SEQUENCE [LARGE SCALE GENOMIC DNA]</scope>
    <source>
        <strain evidence="1 2">KMM 3653</strain>
    </source>
</reference>
<protein>
    <submittedName>
        <fullName evidence="1">Uncharacterized protein</fullName>
    </submittedName>
</protein>
<dbReference type="EMBL" id="JADQAZ010000001">
    <property type="protein sequence ID" value="MBT0956411.1"/>
    <property type="molecule type" value="Genomic_DNA"/>
</dbReference>
<gene>
    <name evidence="1" type="ORF">IV417_03360</name>
</gene>
<sequence length="47" mass="5263">MNIHYQEGVTDAALENFADKPRPDAFLRALEARGIRLAEEEGFDGEV</sequence>
<evidence type="ECO:0000313" key="1">
    <source>
        <dbReference type="EMBL" id="MBT0956411.1"/>
    </source>
</evidence>
<evidence type="ECO:0000313" key="2">
    <source>
        <dbReference type="Proteomes" id="UP001315686"/>
    </source>
</evidence>
<proteinExistence type="predicted"/>
<comment type="caution">
    <text evidence="1">The sequence shown here is derived from an EMBL/GenBank/DDBJ whole genome shotgun (WGS) entry which is preliminary data.</text>
</comment>
<accession>A0AAP2G6N1</accession>
<dbReference type="AlphaFoldDB" id="A0AAP2G6N1"/>
<organism evidence="1 2">
    <name type="scientific">Harenicola maris</name>
    <dbReference type="NCBI Taxonomy" id="2841044"/>
    <lineage>
        <taxon>Bacteria</taxon>
        <taxon>Pseudomonadati</taxon>
        <taxon>Pseudomonadota</taxon>
        <taxon>Alphaproteobacteria</taxon>
        <taxon>Rhodobacterales</taxon>
        <taxon>Paracoccaceae</taxon>
        <taxon>Harenicola</taxon>
    </lineage>
</organism>